<organism evidence="1 2">
    <name type="scientific">Streptomyces dysideae</name>
    <dbReference type="NCBI Taxonomy" id="909626"/>
    <lineage>
        <taxon>Bacteria</taxon>
        <taxon>Bacillati</taxon>
        <taxon>Actinomycetota</taxon>
        <taxon>Actinomycetes</taxon>
        <taxon>Kitasatosporales</taxon>
        <taxon>Streptomycetaceae</taxon>
        <taxon>Streptomyces</taxon>
    </lineage>
</organism>
<dbReference type="AlphaFoldDB" id="A0A117RY00"/>
<evidence type="ECO:0000313" key="2">
    <source>
        <dbReference type="Proteomes" id="UP000053260"/>
    </source>
</evidence>
<evidence type="ECO:0000313" key="1">
    <source>
        <dbReference type="EMBL" id="KUO15726.1"/>
    </source>
</evidence>
<proteinExistence type="predicted"/>
<name>A0A117RY00_9ACTN</name>
<comment type="caution">
    <text evidence="1">The sequence shown here is derived from an EMBL/GenBank/DDBJ whole genome shotgun (WGS) entry which is preliminary data.</text>
</comment>
<dbReference type="OrthoDB" id="3692931at2"/>
<dbReference type="STRING" id="909626.AQJ91_39545"/>
<dbReference type="InterPro" id="IPR025851">
    <property type="entry name" value="SUKH-4"/>
</dbReference>
<keyword evidence="2" id="KW-1185">Reference proteome</keyword>
<protein>
    <submittedName>
        <fullName evidence="1">Uncharacterized protein</fullName>
    </submittedName>
</protein>
<accession>A0A117RY00</accession>
<sequence>MPSIEDRLEAVMSAPLGTLVDAGHRLRPPPEAVCAWRLPESGLRALAEHGLPDDVLMTPAFQRGAEPTLVPNLAGPRERRLVTPDDRLYDLGRWGGHDLTPKMGAVRDDGPVLAIRPAPFTAADLPPVLREVHADLYRPAVDFISSSVAQLVELSWRWRAAIPVFVDLAEPAVGCPPEEFEAYLDRCDACERLVRTAVERIDPAIPADDPHTLWGELIRDRGC</sequence>
<dbReference type="EMBL" id="LMXB01000107">
    <property type="protein sequence ID" value="KUO15726.1"/>
    <property type="molecule type" value="Genomic_DNA"/>
</dbReference>
<dbReference type="RefSeq" id="WP_067032073.1">
    <property type="nucleotide sequence ID" value="NZ_KQ949112.1"/>
</dbReference>
<reference evidence="1 2" key="1">
    <citation type="submission" date="2015-10" db="EMBL/GenBank/DDBJ databases">
        <title>Draft genome sequence of Streptomyces sp. RV15, isolated from a marine sponge.</title>
        <authorList>
            <person name="Ruckert C."/>
            <person name="Abdelmohsen U.R."/>
            <person name="Winkler A."/>
            <person name="Hentschel U."/>
            <person name="Kalinowski J."/>
            <person name="Kampfer P."/>
            <person name="Glaeser S."/>
        </authorList>
    </citation>
    <scope>NUCLEOTIDE SEQUENCE [LARGE SCALE GENOMIC DNA]</scope>
    <source>
        <strain evidence="1 2">RV15</strain>
    </source>
</reference>
<dbReference type="Proteomes" id="UP000053260">
    <property type="component" value="Unassembled WGS sequence"/>
</dbReference>
<dbReference type="Pfam" id="PF14435">
    <property type="entry name" value="SUKH-4"/>
    <property type="match status" value="1"/>
</dbReference>
<gene>
    <name evidence="1" type="ORF">AQJ91_39545</name>
</gene>